<feature type="transmembrane region" description="Helical" evidence="7">
    <location>
        <begin position="98"/>
        <end position="120"/>
    </location>
</feature>
<comment type="caution">
    <text evidence="9">The sequence shown here is derived from an EMBL/GenBank/DDBJ whole genome shotgun (WGS) entry which is preliminary data.</text>
</comment>
<gene>
    <name evidence="9" type="ORF">DFP98_15915</name>
</gene>
<feature type="transmembrane region" description="Helical" evidence="7">
    <location>
        <begin position="222"/>
        <end position="242"/>
    </location>
</feature>
<feature type="transmembrane region" description="Helical" evidence="7">
    <location>
        <begin position="277"/>
        <end position="295"/>
    </location>
</feature>
<evidence type="ECO:0000256" key="3">
    <source>
        <dbReference type="ARBA" id="ARBA00022475"/>
    </source>
</evidence>
<keyword evidence="4 7" id="KW-0812">Transmembrane</keyword>
<feature type="domain" description="EamA" evidence="8">
    <location>
        <begin position="11"/>
        <end position="143"/>
    </location>
</feature>
<dbReference type="Proteomes" id="UP000256977">
    <property type="component" value="Unassembled WGS sequence"/>
</dbReference>
<reference evidence="9 10" key="1">
    <citation type="submission" date="2018-07" db="EMBL/GenBank/DDBJ databases">
        <title>Genomic Encyclopedia of Type Strains, Phase III (KMG-III): the genomes of soil and plant-associated and newly described type strains.</title>
        <authorList>
            <person name="Whitman W."/>
        </authorList>
    </citation>
    <scope>NUCLEOTIDE SEQUENCE [LARGE SCALE GENOMIC DNA]</scope>
    <source>
        <strain evidence="9 10">CECT 7287</strain>
    </source>
</reference>
<evidence type="ECO:0000256" key="7">
    <source>
        <dbReference type="SAM" id="Phobius"/>
    </source>
</evidence>
<dbReference type="EMBL" id="QRDZ01000059">
    <property type="protein sequence ID" value="RED51966.1"/>
    <property type="molecule type" value="Genomic_DNA"/>
</dbReference>
<proteinExistence type="inferred from homology"/>
<dbReference type="SUPFAM" id="SSF103481">
    <property type="entry name" value="Multidrug resistance efflux transporter EmrE"/>
    <property type="match status" value="2"/>
</dbReference>
<sequence>MYQMNKNLKYYAGLIAVAAIWGANFGVSRNALETFEPVLFTFLRFGLAVPFFFLLLKWKEGSVGLPWKVVLQLAAIGLIGVTGLEIAVMYSIKYTTLANASLLNVAPWPIFAALFAPLFVKESFTRRLAVGGAAAIVGVTFIILGGKEGFNLSSDHMIGNLLAFGVSVVGALFNLSCMPLMKRYSPLRVSAWFILFGSLFMLPFTLGSWGKVDWSGLGAEHYATLVYNVVVCTIVAFVVWNASMFKIGAARSNFFRYVVPATAVVAGLLFFDESISGWQIVGAVFMAAGLVWISMEKKSESVRAPIRMETKEGAVP</sequence>
<keyword evidence="5 7" id="KW-1133">Transmembrane helix</keyword>
<feature type="transmembrane region" description="Helical" evidence="7">
    <location>
        <begin position="254"/>
        <end position="271"/>
    </location>
</feature>
<evidence type="ECO:0000256" key="1">
    <source>
        <dbReference type="ARBA" id="ARBA00004651"/>
    </source>
</evidence>
<protein>
    <submittedName>
        <fullName evidence="9">Drug/metabolite transporter (DMT)-like permease</fullName>
    </submittedName>
</protein>
<comment type="similarity">
    <text evidence="2">Belongs to the EamA transporter family.</text>
</comment>
<dbReference type="GO" id="GO:0005886">
    <property type="term" value="C:plasma membrane"/>
    <property type="evidence" value="ECO:0007669"/>
    <property type="project" value="UniProtKB-SubCell"/>
</dbReference>
<feature type="transmembrane region" description="Helical" evidence="7">
    <location>
        <begin position="12"/>
        <end position="32"/>
    </location>
</feature>
<evidence type="ECO:0000259" key="8">
    <source>
        <dbReference type="Pfam" id="PF00892"/>
    </source>
</evidence>
<feature type="transmembrane region" description="Helical" evidence="7">
    <location>
        <begin position="157"/>
        <end position="177"/>
    </location>
</feature>
<organism evidence="9 10">
    <name type="scientific">Cohnella phaseoli</name>
    <dbReference type="NCBI Taxonomy" id="456490"/>
    <lineage>
        <taxon>Bacteria</taxon>
        <taxon>Bacillati</taxon>
        <taxon>Bacillota</taxon>
        <taxon>Bacilli</taxon>
        <taxon>Bacillales</taxon>
        <taxon>Paenibacillaceae</taxon>
        <taxon>Cohnella</taxon>
    </lineage>
</organism>
<keyword evidence="10" id="KW-1185">Reference proteome</keyword>
<dbReference type="InterPro" id="IPR037185">
    <property type="entry name" value="EmrE-like"/>
</dbReference>
<accession>A0A3D9HSX2</accession>
<evidence type="ECO:0000256" key="2">
    <source>
        <dbReference type="ARBA" id="ARBA00007362"/>
    </source>
</evidence>
<dbReference type="InterPro" id="IPR050638">
    <property type="entry name" value="AA-Vitamin_Transporters"/>
</dbReference>
<feature type="transmembrane region" description="Helical" evidence="7">
    <location>
        <begin position="38"/>
        <end position="58"/>
    </location>
</feature>
<keyword evidence="6 7" id="KW-0472">Membrane</keyword>
<dbReference type="AlphaFoldDB" id="A0A3D9HSX2"/>
<dbReference type="PANTHER" id="PTHR32322">
    <property type="entry name" value="INNER MEMBRANE TRANSPORTER"/>
    <property type="match status" value="1"/>
</dbReference>
<comment type="subcellular location">
    <subcellularLocation>
        <location evidence="1">Cell membrane</location>
        <topology evidence="1">Multi-pass membrane protein</topology>
    </subcellularLocation>
</comment>
<feature type="transmembrane region" description="Helical" evidence="7">
    <location>
        <begin position="70"/>
        <end position="92"/>
    </location>
</feature>
<dbReference type="InterPro" id="IPR000620">
    <property type="entry name" value="EamA_dom"/>
</dbReference>
<keyword evidence="3" id="KW-1003">Cell membrane</keyword>
<feature type="domain" description="EamA" evidence="8">
    <location>
        <begin position="158"/>
        <end position="294"/>
    </location>
</feature>
<dbReference type="Pfam" id="PF00892">
    <property type="entry name" value="EamA"/>
    <property type="match status" value="2"/>
</dbReference>
<evidence type="ECO:0000256" key="4">
    <source>
        <dbReference type="ARBA" id="ARBA00022692"/>
    </source>
</evidence>
<dbReference type="PANTHER" id="PTHR32322:SF18">
    <property type="entry name" value="S-ADENOSYLMETHIONINE_S-ADENOSYLHOMOCYSTEINE TRANSPORTER"/>
    <property type="match status" value="1"/>
</dbReference>
<feature type="transmembrane region" description="Helical" evidence="7">
    <location>
        <begin position="189"/>
        <end position="210"/>
    </location>
</feature>
<evidence type="ECO:0000313" key="9">
    <source>
        <dbReference type="EMBL" id="RED51966.1"/>
    </source>
</evidence>
<name>A0A3D9HSX2_9BACL</name>
<evidence type="ECO:0000256" key="5">
    <source>
        <dbReference type="ARBA" id="ARBA00022989"/>
    </source>
</evidence>
<feature type="transmembrane region" description="Helical" evidence="7">
    <location>
        <begin position="127"/>
        <end position="145"/>
    </location>
</feature>
<evidence type="ECO:0000313" key="10">
    <source>
        <dbReference type="Proteomes" id="UP000256977"/>
    </source>
</evidence>
<evidence type="ECO:0000256" key="6">
    <source>
        <dbReference type="ARBA" id="ARBA00023136"/>
    </source>
</evidence>